<keyword evidence="2" id="KW-0812">Transmembrane</keyword>
<keyword evidence="2" id="KW-0472">Membrane</keyword>
<feature type="transmembrane region" description="Helical" evidence="2">
    <location>
        <begin position="6"/>
        <end position="26"/>
    </location>
</feature>
<dbReference type="Proteomes" id="UP000003835">
    <property type="component" value="Unassembled WGS sequence"/>
</dbReference>
<evidence type="ECO:0000256" key="2">
    <source>
        <dbReference type="SAM" id="Phobius"/>
    </source>
</evidence>
<keyword evidence="4" id="KW-1185">Reference proteome</keyword>
<dbReference type="eggNOG" id="ENOG5032RJR">
    <property type="taxonomic scope" value="Bacteria"/>
</dbReference>
<dbReference type="HOGENOM" id="CLU_2218729_0_0_3"/>
<protein>
    <recommendedName>
        <fullName evidence="5">DUF2973 domain-containing protein</fullName>
    </recommendedName>
</protein>
<proteinExistence type="predicted"/>
<evidence type="ECO:0000313" key="3">
    <source>
        <dbReference type="EMBL" id="EDX76898.1"/>
    </source>
</evidence>
<dbReference type="Pfam" id="PF11189">
    <property type="entry name" value="DUF2973"/>
    <property type="match status" value="1"/>
</dbReference>
<dbReference type="AlphaFoldDB" id="B4VMD6"/>
<dbReference type="InterPro" id="IPR021355">
    <property type="entry name" value="Phage_Syn9_Gp224"/>
</dbReference>
<keyword evidence="2" id="KW-1133">Transmembrane helix</keyword>
<evidence type="ECO:0000313" key="4">
    <source>
        <dbReference type="Proteomes" id="UP000003835"/>
    </source>
</evidence>
<dbReference type="RefSeq" id="WP_006099855.1">
    <property type="nucleotide sequence ID" value="NZ_DS989845.1"/>
</dbReference>
<feature type="region of interest" description="Disordered" evidence="1">
    <location>
        <begin position="43"/>
        <end position="66"/>
    </location>
</feature>
<name>B4VMD6_9CYAN</name>
<dbReference type="EMBL" id="DS989845">
    <property type="protein sequence ID" value="EDX76898.1"/>
    <property type="molecule type" value="Genomic_DNA"/>
</dbReference>
<dbReference type="OrthoDB" id="513924at2"/>
<reference evidence="3 4" key="1">
    <citation type="submission" date="2008-07" db="EMBL/GenBank/DDBJ databases">
        <authorList>
            <person name="Tandeau de Marsac N."/>
            <person name="Ferriera S."/>
            <person name="Johnson J."/>
            <person name="Kravitz S."/>
            <person name="Beeson K."/>
            <person name="Sutton G."/>
            <person name="Rogers Y.-H."/>
            <person name="Friedman R."/>
            <person name="Frazier M."/>
            <person name="Venter J.C."/>
        </authorList>
    </citation>
    <scope>NUCLEOTIDE SEQUENCE [LARGE SCALE GENOMIC DNA]</scope>
    <source>
        <strain evidence="3 4">PCC 7420</strain>
    </source>
</reference>
<sequence length="104" mass="11427">MLHLLYIIAFTVIAFLAIRNLIRSLLNLSIDAQRHYAPAGKASFAASSSSNTRVPHPELLDDTGNPTSEPLLVMKSMTVEDARTQLDALYDASPSNRIDKSEDI</sequence>
<accession>B4VMD6</accession>
<gene>
    <name evidence="3" type="ORF">MC7420_1901</name>
</gene>
<organism evidence="3 4">
    <name type="scientific">Coleofasciculus chthonoplastes PCC 7420</name>
    <dbReference type="NCBI Taxonomy" id="118168"/>
    <lineage>
        <taxon>Bacteria</taxon>
        <taxon>Bacillati</taxon>
        <taxon>Cyanobacteriota</taxon>
        <taxon>Cyanophyceae</taxon>
        <taxon>Coleofasciculales</taxon>
        <taxon>Coleofasciculaceae</taxon>
        <taxon>Coleofasciculus</taxon>
    </lineage>
</organism>
<evidence type="ECO:0000256" key="1">
    <source>
        <dbReference type="SAM" id="MobiDB-lite"/>
    </source>
</evidence>
<evidence type="ECO:0008006" key="5">
    <source>
        <dbReference type="Google" id="ProtNLM"/>
    </source>
</evidence>
<dbReference type="STRING" id="118168.MC7420_1901"/>